<accession>A0A1F5HB83</accession>
<comment type="caution">
    <text evidence="1">The sequence shown here is derived from an EMBL/GenBank/DDBJ whole genome shotgun (WGS) entry which is preliminary data.</text>
</comment>
<dbReference type="InterPro" id="IPR023214">
    <property type="entry name" value="HAD_sf"/>
</dbReference>
<evidence type="ECO:0000313" key="1">
    <source>
        <dbReference type="EMBL" id="OGE01358.1"/>
    </source>
</evidence>
<dbReference type="Gene3D" id="3.40.50.1000">
    <property type="entry name" value="HAD superfamily/HAD-like"/>
    <property type="match status" value="1"/>
</dbReference>
<proteinExistence type="predicted"/>
<dbReference type="Pfam" id="PF13419">
    <property type="entry name" value="HAD_2"/>
    <property type="match status" value="1"/>
</dbReference>
<dbReference type="SFLD" id="SFLDG01135">
    <property type="entry name" value="C1.5.6:_HAD__Beta-PGM__Phospha"/>
    <property type="match status" value="1"/>
</dbReference>
<sequence>MIKAALIDLDGFLVNSEELYLEANQIYFKKFNFNFTEDLHRQRTGQKFAEWIKTVVSIDKTGEEILKERDIILFNLVRKKLKLLPGAKAFLDKIHKILKTALVTSSKQDYVNLVFQITNIKKYFDVVVTGEIVKHGKPDPECYLYAAKLLGISSSECVVFEDAPSGVLAGKNASMKVIAVPSQFVKGDVVFFEADLVLNSLIGAALEAEKWLEAQD</sequence>
<dbReference type="SUPFAM" id="SSF56784">
    <property type="entry name" value="HAD-like"/>
    <property type="match status" value="1"/>
</dbReference>
<dbReference type="Proteomes" id="UP000176751">
    <property type="component" value="Unassembled WGS sequence"/>
</dbReference>
<dbReference type="AlphaFoldDB" id="A0A1F5HB83"/>
<dbReference type="PANTHER" id="PTHR18901">
    <property type="entry name" value="2-DEOXYGLUCOSE-6-PHOSPHATE PHOSPHATASE 2"/>
    <property type="match status" value="1"/>
</dbReference>
<protein>
    <recommendedName>
        <fullName evidence="3">Hydrolase</fullName>
    </recommendedName>
</protein>
<dbReference type="SFLD" id="SFLDS00003">
    <property type="entry name" value="Haloacid_Dehalogenase"/>
    <property type="match status" value="1"/>
</dbReference>
<dbReference type="SFLD" id="SFLDG01129">
    <property type="entry name" value="C1.5:_HAD__Beta-PGM__Phosphata"/>
    <property type="match status" value="1"/>
</dbReference>
<dbReference type="InterPro" id="IPR036412">
    <property type="entry name" value="HAD-like_sf"/>
</dbReference>
<evidence type="ECO:0008006" key="3">
    <source>
        <dbReference type="Google" id="ProtNLM"/>
    </source>
</evidence>
<dbReference type="NCBIfam" id="TIGR01509">
    <property type="entry name" value="HAD-SF-IA-v3"/>
    <property type="match status" value="1"/>
</dbReference>
<dbReference type="Gene3D" id="1.10.150.240">
    <property type="entry name" value="Putative phosphatase, domain 2"/>
    <property type="match status" value="1"/>
</dbReference>
<dbReference type="PRINTS" id="PR00413">
    <property type="entry name" value="HADHALOGNASE"/>
</dbReference>
<dbReference type="PANTHER" id="PTHR18901:SF38">
    <property type="entry name" value="PSEUDOURIDINE-5'-PHOSPHATASE"/>
    <property type="match status" value="1"/>
</dbReference>
<reference evidence="1 2" key="1">
    <citation type="journal article" date="2016" name="Nat. Commun.">
        <title>Thousands of microbial genomes shed light on interconnected biogeochemical processes in an aquifer system.</title>
        <authorList>
            <person name="Anantharaman K."/>
            <person name="Brown C.T."/>
            <person name="Hug L.A."/>
            <person name="Sharon I."/>
            <person name="Castelle C.J."/>
            <person name="Probst A.J."/>
            <person name="Thomas B.C."/>
            <person name="Singh A."/>
            <person name="Wilkins M.J."/>
            <person name="Karaoz U."/>
            <person name="Brodie E.L."/>
            <person name="Williams K.H."/>
            <person name="Hubbard S.S."/>
            <person name="Banfield J.F."/>
        </authorList>
    </citation>
    <scope>NUCLEOTIDE SEQUENCE [LARGE SCALE GENOMIC DNA]</scope>
</reference>
<dbReference type="STRING" id="1797737.A2196_04375"/>
<dbReference type="InterPro" id="IPR041492">
    <property type="entry name" value="HAD_2"/>
</dbReference>
<evidence type="ECO:0000313" key="2">
    <source>
        <dbReference type="Proteomes" id="UP000176751"/>
    </source>
</evidence>
<dbReference type="EMBL" id="MFCA01000028">
    <property type="protein sequence ID" value="OGE01358.1"/>
    <property type="molecule type" value="Genomic_DNA"/>
</dbReference>
<gene>
    <name evidence="1" type="ORF">A2196_04375</name>
</gene>
<dbReference type="InterPro" id="IPR023198">
    <property type="entry name" value="PGP-like_dom2"/>
</dbReference>
<organism evidence="1 2">
    <name type="scientific">Candidatus Curtissbacteria bacterium RIFOXYA1_FULL_41_14</name>
    <dbReference type="NCBI Taxonomy" id="1797737"/>
    <lineage>
        <taxon>Bacteria</taxon>
        <taxon>Candidatus Curtissiibacteriota</taxon>
    </lineage>
</organism>
<name>A0A1F5HB83_9BACT</name>
<dbReference type="InterPro" id="IPR006439">
    <property type="entry name" value="HAD-SF_hydro_IA"/>
</dbReference>